<dbReference type="PANTHER" id="PTHR31010">
    <property type="entry name" value="RAN-SPECIFIC GTPASE-ACTIVATING PROTEIN 30-RELATED"/>
    <property type="match status" value="1"/>
</dbReference>
<dbReference type="InterPro" id="IPR008812">
    <property type="entry name" value="Ran_GTP-bd-rel"/>
</dbReference>
<dbReference type="EMBL" id="MU856839">
    <property type="protein sequence ID" value="KAK4158365.1"/>
    <property type="molecule type" value="Genomic_DNA"/>
</dbReference>
<keyword evidence="3" id="KW-1185">Reference proteome</keyword>
<dbReference type="GO" id="GO:0005634">
    <property type="term" value="C:nucleus"/>
    <property type="evidence" value="ECO:0007669"/>
    <property type="project" value="TreeGrafter"/>
</dbReference>
<feature type="compositionally biased region" description="Acidic residues" evidence="1">
    <location>
        <begin position="465"/>
        <end position="479"/>
    </location>
</feature>
<dbReference type="PANTHER" id="PTHR31010:SF2">
    <property type="entry name" value="RAN-SPECIFIC GTPASE-ACTIVATING PROTEIN 30"/>
    <property type="match status" value="1"/>
</dbReference>
<gene>
    <name evidence="2" type="ORF">C8A00DRAFT_10861</name>
</gene>
<organism evidence="2 3">
    <name type="scientific">Chaetomidium leptoderma</name>
    <dbReference type="NCBI Taxonomy" id="669021"/>
    <lineage>
        <taxon>Eukaryota</taxon>
        <taxon>Fungi</taxon>
        <taxon>Dikarya</taxon>
        <taxon>Ascomycota</taxon>
        <taxon>Pezizomycotina</taxon>
        <taxon>Sordariomycetes</taxon>
        <taxon>Sordariomycetidae</taxon>
        <taxon>Sordariales</taxon>
        <taxon>Chaetomiaceae</taxon>
        <taxon>Chaetomidium</taxon>
    </lineage>
</organism>
<protein>
    <submittedName>
        <fullName evidence="2">RanGTP-binding protein-domain-containing protein</fullName>
    </submittedName>
</protein>
<feature type="region of interest" description="Disordered" evidence="1">
    <location>
        <begin position="465"/>
        <end position="501"/>
    </location>
</feature>
<feature type="compositionally biased region" description="Basic and acidic residues" evidence="1">
    <location>
        <begin position="422"/>
        <end position="434"/>
    </location>
</feature>
<feature type="compositionally biased region" description="Acidic residues" evidence="1">
    <location>
        <begin position="394"/>
        <end position="421"/>
    </location>
</feature>
<evidence type="ECO:0000313" key="2">
    <source>
        <dbReference type="EMBL" id="KAK4158365.1"/>
    </source>
</evidence>
<feature type="region of interest" description="Disordered" evidence="1">
    <location>
        <begin position="217"/>
        <end position="249"/>
    </location>
</feature>
<dbReference type="GO" id="GO:0005737">
    <property type="term" value="C:cytoplasm"/>
    <property type="evidence" value="ECO:0007669"/>
    <property type="project" value="TreeGrafter"/>
</dbReference>
<dbReference type="GO" id="GO:0030695">
    <property type="term" value="F:GTPase regulator activity"/>
    <property type="evidence" value="ECO:0007669"/>
    <property type="project" value="TreeGrafter"/>
</dbReference>
<dbReference type="Pfam" id="PF05508">
    <property type="entry name" value="Ran-binding"/>
    <property type="match status" value="1"/>
</dbReference>
<feature type="region of interest" description="Disordered" evidence="1">
    <location>
        <begin position="388"/>
        <end position="449"/>
    </location>
</feature>
<feature type="compositionally biased region" description="Polar residues" evidence="1">
    <location>
        <begin position="435"/>
        <end position="444"/>
    </location>
</feature>
<evidence type="ECO:0000256" key="1">
    <source>
        <dbReference type="SAM" id="MobiDB-lite"/>
    </source>
</evidence>
<evidence type="ECO:0000313" key="3">
    <source>
        <dbReference type="Proteomes" id="UP001302745"/>
    </source>
</evidence>
<comment type="caution">
    <text evidence="2">The sequence shown here is derived from an EMBL/GenBank/DDBJ whole genome shotgun (WGS) entry which is preliminary data.</text>
</comment>
<proteinExistence type="predicted"/>
<name>A0AAN6VVT9_9PEZI</name>
<reference evidence="2" key="2">
    <citation type="submission" date="2023-05" db="EMBL/GenBank/DDBJ databases">
        <authorList>
            <consortium name="Lawrence Berkeley National Laboratory"/>
            <person name="Steindorff A."/>
            <person name="Hensen N."/>
            <person name="Bonometti L."/>
            <person name="Westerberg I."/>
            <person name="Brannstrom I.O."/>
            <person name="Guillou S."/>
            <person name="Cros-Aarteil S."/>
            <person name="Calhoun S."/>
            <person name="Haridas S."/>
            <person name="Kuo A."/>
            <person name="Mondo S."/>
            <person name="Pangilinan J."/>
            <person name="Riley R."/>
            <person name="Labutti K."/>
            <person name="Andreopoulos B."/>
            <person name="Lipzen A."/>
            <person name="Chen C."/>
            <person name="Yanf M."/>
            <person name="Daum C."/>
            <person name="Ng V."/>
            <person name="Clum A."/>
            <person name="Ohm R."/>
            <person name="Martin F."/>
            <person name="Silar P."/>
            <person name="Natvig D."/>
            <person name="Lalanne C."/>
            <person name="Gautier V."/>
            <person name="Ament-Velasquez S.L."/>
            <person name="Kruys A."/>
            <person name="Hutchinson M.I."/>
            <person name="Powell A.J."/>
            <person name="Barry K."/>
            <person name="Miller A.N."/>
            <person name="Grigoriev I.V."/>
            <person name="Debuchy R."/>
            <person name="Gladieux P."/>
            <person name="Thoren M.H."/>
            <person name="Johannesson H."/>
        </authorList>
    </citation>
    <scope>NUCLEOTIDE SEQUENCE</scope>
    <source>
        <strain evidence="2">CBS 538.74</strain>
    </source>
</reference>
<dbReference type="AlphaFoldDB" id="A0AAN6VVT9"/>
<reference evidence="2" key="1">
    <citation type="journal article" date="2023" name="Mol. Phylogenet. Evol.">
        <title>Genome-scale phylogeny and comparative genomics of the fungal order Sordariales.</title>
        <authorList>
            <person name="Hensen N."/>
            <person name="Bonometti L."/>
            <person name="Westerberg I."/>
            <person name="Brannstrom I.O."/>
            <person name="Guillou S."/>
            <person name="Cros-Aarteil S."/>
            <person name="Calhoun S."/>
            <person name="Haridas S."/>
            <person name="Kuo A."/>
            <person name="Mondo S."/>
            <person name="Pangilinan J."/>
            <person name="Riley R."/>
            <person name="LaButti K."/>
            <person name="Andreopoulos B."/>
            <person name="Lipzen A."/>
            <person name="Chen C."/>
            <person name="Yan M."/>
            <person name="Daum C."/>
            <person name="Ng V."/>
            <person name="Clum A."/>
            <person name="Steindorff A."/>
            <person name="Ohm R.A."/>
            <person name="Martin F."/>
            <person name="Silar P."/>
            <person name="Natvig D.O."/>
            <person name="Lalanne C."/>
            <person name="Gautier V."/>
            <person name="Ament-Velasquez S.L."/>
            <person name="Kruys A."/>
            <person name="Hutchinson M.I."/>
            <person name="Powell A.J."/>
            <person name="Barry K."/>
            <person name="Miller A.N."/>
            <person name="Grigoriev I.V."/>
            <person name="Debuchy R."/>
            <person name="Gladieux P."/>
            <person name="Hiltunen Thoren M."/>
            <person name="Johannesson H."/>
        </authorList>
    </citation>
    <scope>NUCLEOTIDE SEQUENCE</scope>
    <source>
        <strain evidence="2">CBS 538.74</strain>
    </source>
</reference>
<accession>A0AAN6VVT9</accession>
<sequence>MDALLQTLGVQTFNYALRSGIALTSRYAVQQCSRLLKSVSDKAVRTELRALQGLLDCKIKILIPALNLIEFRSGRGNVSLESAVPLAKSLHREIVRLGKRLDNAATAEEETHDANPRSRGARVSDAHHAEVLLIIRDIKDLLGRIDRDVPFLQLAITMSAEMSATMTPGISPSRMMQASALLSFADSHFVMDPSHPMQIGSSFTLSLYMLFRGHSQVGPGPRTGDASPLSTTDSEKDVPRDAPYGLGEGERKPIWQEVMHKARVRLCRTPTDWAFDPARGYRPNAIHASHHSGKSTVPLLGPSDGYSYHLEIIEDLEDGRLHDGDGPKPRPFDDMAMAGIRESIAIHQISKIFYTDTGRILNIGNNDEWDNNPVLLLKREVNAKSPIEMRQDWFDDPDTEGADESQSDIADESSGPDDQDDVDRQLWEETEHSSESPGSQNGLRTTYLPPHLDPEWLALEVYLDDGGDEDEDDEEEDDACSGSEGPRRALTNYPQASRDGLSVDSKLMDQVRRICIRSDSPVQDLIDQDPAELQKPHKAIAGSYVTRSPFGSITSSLSLLEMLVRLTSLQEFQQTSHLAIPDHILTFFLEETSTTGLQGEAHWQMRSEAKRRMGFDPYTDSLPKRDGE</sequence>
<dbReference type="Proteomes" id="UP001302745">
    <property type="component" value="Unassembled WGS sequence"/>
</dbReference>